<evidence type="ECO:0000313" key="2">
    <source>
        <dbReference type="Proteomes" id="UP000239554"/>
    </source>
</evidence>
<evidence type="ECO:0000313" key="1">
    <source>
        <dbReference type="EMBL" id="AUY02865.1"/>
    </source>
</evidence>
<dbReference type="AlphaFoldDB" id="A0A2H9A1Z9"/>
<dbReference type="EMBL" id="CP026399">
    <property type="protein sequence ID" value="AUY02865.1"/>
    <property type="molecule type" value="Genomic_DNA"/>
</dbReference>
<protein>
    <submittedName>
        <fullName evidence="1">Uncharacterized protein</fullName>
    </submittedName>
</protein>
<accession>A0A2H9A1Z9</accession>
<dbReference type="RefSeq" id="WP_024195749.1">
    <property type="nucleotide sequence ID" value="NZ_AP025220.2"/>
</dbReference>
<dbReference type="Proteomes" id="UP000239554">
    <property type="component" value="Chromosome"/>
</dbReference>
<name>A0A2H9A1Z9_ECOLX</name>
<reference evidence="1 2" key="1">
    <citation type="journal article" date="2018" name="MBio">
        <title>Genomic Analysis of Hospital Plumbing Reveals Diverse Reservoir of Bacterial Plasmids Conferring Carbapenem Resistance.</title>
        <authorList>
            <consortium name="NISC Comparative Sequencing Program"/>
            <person name="Weingarten R.A."/>
            <person name="Johnson R.C."/>
            <person name="Conlan S."/>
            <person name="Ramsburg A.M."/>
            <person name="Dekker J.P."/>
            <person name="Lau A.F."/>
            <person name="Khil P."/>
            <person name="Odom R.T."/>
            <person name="Deming C."/>
            <person name="Park M."/>
            <person name="Thomas P.J."/>
            <person name="Henderson D.K."/>
            <person name="Palmore T.N."/>
            <person name="Segre J.A."/>
            <person name="Frank K.M."/>
        </authorList>
    </citation>
    <scope>NUCLEOTIDE SEQUENCE [LARGE SCALE GENOMIC DNA]</scope>
    <source>
        <strain evidence="1 2">ECONIH4</strain>
    </source>
</reference>
<proteinExistence type="predicted"/>
<organism evidence="1 2">
    <name type="scientific">Escherichia coli</name>
    <dbReference type="NCBI Taxonomy" id="562"/>
    <lineage>
        <taxon>Bacteria</taxon>
        <taxon>Pseudomonadati</taxon>
        <taxon>Pseudomonadota</taxon>
        <taxon>Gammaproteobacteria</taxon>
        <taxon>Enterobacterales</taxon>
        <taxon>Enterobacteriaceae</taxon>
        <taxon>Escherichia</taxon>
    </lineage>
</organism>
<sequence length="78" mass="9064">MIKKIIIIILLIVAGLWGYGASIGYSQNDKGVSLFQVAYTYNSLNFISQYGYMFFIRQNHQLVERAKDLNRDFEHNTN</sequence>
<gene>
    <name evidence="1" type="ORF">C3F40_14410</name>
</gene>
<dbReference type="GeneID" id="75206156"/>